<name>W1X277_9ZZZZ</name>
<protein>
    <submittedName>
        <fullName evidence="1">Uncharacterized protein</fullName>
    </submittedName>
</protein>
<sequence>TDYFVDGVPKKEKEYKEIVNSLVDENIFKLITNPLYFNETYSCLPLEFLAL</sequence>
<reference evidence="1" key="1">
    <citation type="submission" date="2013-12" db="EMBL/GenBank/DDBJ databases">
        <title>A Varibaculum cambriense genome reconstructed from a premature infant gut community with otherwise low bacterial novelty that shifts toward anaerobic metabolism during the third week of life.</title>
        <authorList>
            <person name="Brown C.T."/>
            <person name="Sharon I."/>
            <person name="Thomas B.C."/>
            <person name="Castelle C.J."/>
            <person name="Morowitz M.J."/>
            <person name="Banfield J.F."/>
        </authorList>
    </citation>
    <scope>NUCLEOTIDE SEQUENCE</scope>
</reference>
<gene>
    <name evidence="1" type="ORF">Q604_UNBC18129G0002</name>
</gene>
<dbReference type="EMBL" id="AZMM01018129">
    <property type="protein sequence ID" value="ETJ23465.1"/>
    <property type="molecule type" value="Genomic_DNA"/>
</dbReference>
<proteinExistence type="predicted"/>
<comment type="caution">
    <text evidence="1">The sequence shown here is derived from an EMBL/GenBank/DDBJ whole genome shotgun (WGS) entry which is preliminary data.</text>
</comment>
<evidence type="ECO:0000313" key="1">
    <source>
        <dbReference type="EMBL" id="ETJ23465.1"/>
    </source>
</evidence>
<accession>W1X277</accession>
<organism evidence="1">
    <name type="scientific">human gut metagenome</name>
    <dbReference type="NCBI Taxonomy" id="408170"/>
    <lineage>
        <taxon>unclassified sequences</taxon>
        <taxon>metagenomes</taxon>
        <taxon>organismal metagenomes</taxon>
    </lineage>
</organism>
<dbReference type="AlphaFoldDB" id="W1X277"/>
<feature type="non-terminal residue" evidence="1">
    <location>
        <position position="1"/>
    </location>
</feature>